<dbReference type="VEuPathDB" id="FungiDB:H310_10555"/>
<dbReference type="InterPro" id="IPR007052">
    <property type="entry name" value="CS_dom"/>
</dbReference>
<sequence length="265" mass="29655">MQAFCRIQRNQSDKFASWIFSKFEIPTKRLGRHFDIATESNMSTNYLMDDIEELKAIVTAVKSERLKNELQQLLATKEADLAQQAQPRPVMPTAVAPVAPSNDNNEVYTEISTFAWDDEGYGKPKVTVYITSGIDGVGSLPTDHVTCDFSTRGFDLKIKDLHGKNYRLVRHNLDKDIMPKKSKFVAKKNRVTITLVKADDKNTWMNLTAKSSAPAAKPNSADPTAGIMDMMKNMYDEGDDEMKRTIAKAWSESRNKNPGGADLGL</sequence>
<dbReference type="InterPro" id="IPR037893">
    <property type="entry name" value="CS_CacyBP"/>
</dbReference>
<evidence type="ECO:0000313" key="3">
    <source>
        <dbReference type="EMBL" id="RHY34829.1"/>
    </source>
</evidence>
<dbReference type="InterPro" id="IPR052289">
    <property type="entry name" value="Calcyclin-binding_UBL-bridge"/>
</dbReference>
<dbReference type="GO" id="GO:0031625">
    <property type="term" value="F:ubiquitin protein ligase binding"/>
    <property type="evidence" value="ECO:0007669"/>
    <property type="project" value="InterPro"/>
</dbReference>
<keyword evidence="4" id="KW-1185">Reference proteome</keyword>
<reference evidence="3 4" key="1">
    <citation type="submission" date="2018-08" db="EMBL/GenBank/DDBJ databases">
        <title>Aphanomyces genome sequencing and annotation.</title>
        <authorList>
            <person name="Minardi D."/>
            <person name="Oidtmann B."/>
            <person name="Van Der Giezen M."/>
            <person name="Studholme D.J."/>
        </authorList>
    </citation>
    <scope>NUCLEOTIDE SEQUENCE [LARGE SCALE GENOMIC DNA]</scope>
    <source>
        <strain evidence="3 4">NJM0002</strain>
    </source>
</reference>
<feature type="domain" description="SGS" evidence="1">
    <location>
        <begin position="192"/>
        <end position="265"/>
    </location>
</feature>
<dbReference type="InterPro" id="IPR008978">
    <property type="entry name" value="HSP20-like_chaperone"/>
</dbReference>
<dbReference type="FunFam" id="2.60.40.790:FF:000040">
    <property type="entry name" value="Calcyclin binding protein"/>
    <property type="match status" value="1"/>
</dbReference>
<comment type="caution">
    <text evidence="3">The sequence shown here is derived from an EMBL/GenBank/DDBJ whole genome shotgun (WGS) entry which is preliminary data.</text>
</comment>
<feature type="domain" description="CS" evidence="2">
    <location>
        <begin position="109"/>
        <end position="208"/>
    </location>
</feature>
<dbReference type="PROSITE" id="PS51048">
    <property type="entry name" value="SGS"/>
    <property type="match status" value="1"/>
</dbReference>
<gene>
    <name evidence="3" type="ORF">DYB32_000641</name>
</gene>
<dbReference type="CDD" id="cd06468">
    <property type="entry name" value="p23_CacyBP"/>
    <property type="match status" value="1"/>
</dbReference>
<accession>A0A3R7D745</accession>
<dbReference type="EMBL" id="QUSY01000017">
    <property type="protein sequence ID" value="RHY34829.1"/>
    <property type="molecule type" value="Genomic_DNA"/>
</dbReference>
<dbReference type="GO" id="GO:0044548">
    <property type="term" value="F:S100 protein binding"/>
    <property type="evidence" value="ECO:0007669"/>
    <property type="project" value="InterPro"/>
</dbReference>
<dbReference type="Gene3D" id="2.60.40.790">
    <property type="match status" value="1"/>
</dbReference>
<dbReference type="PANTHER" id="PTHR13164:SF3">
    <property type="entry name" value="CALCYCLIN-BINDING PROTEIN"/>
    <property type="match status" value="1"/>
</dbReference>
<proteinExistence type="predicted"/>
<evidence type="ECO:0000259" key="2">
    <source>
        <dbReference type="PROSITE" id="PS51203"/>
    </source>
</evidence>
<dbReference type="AlphaFoldDB" id="A0A3R7D745"/>
<dbReference type="Pfam" id="PF04969">
    <property type="entry name" value="CS"/>
    <property type="match status" value="1"/>
</dbReference>
<organism evidence="3 4">
    <name type="scientific">Aphanomyces invadans</name>
    <dbReference type="NCBI Taxonomy" id="157072"/>
    <lineage>
        <taxon>Eukaryota</taxon>
        <taxon>Sar</taxon>
        <taxon>Stramenopiles</taxon>
        <taxon>Oomycota</taxon>
        <taxon>Saprolegniomycetes</taxon>
        <taxon>Saprolegniales</taxon>
        <taxon>Verrucalvaceae</taxon>
        <taxon>Aphanomyces</taxon>
    </lineage>
</organism>
<dbReference type="PANTHER" id="PTHR13164">
    <property type="entry name" value="CALICYLIN BINDING PROTEIN"/>
    <property type="match status" value="1"/>
</dbReference>
<dbReference type="Proteomes" id="UP000285060">
    <property type="component" value="Unassembled WGS sequence"/>
</dbReference>
<evidence type="ECO:0000259" key="1">
    <source>
        <dbReference type="PROSITE" id="PS51048"/>
    </source>
</evidence>
<dbReference type="PROSITE" id="PS51203">
    <property type="entry name" value="CS"/>
    <property type="match status" value="1"/>
</dbReference>
<dbReference type="GO" id="GO:0015631">
    <property type="term" value="F:tubulin binding"/>
    <property type="evidence" value="ECO:0007669"/>
    <property type="project" value="InterPro"/>
</dbReference>
<evidence type="ECO:0008006" key="5">
    <source>
        <dbReference type="Google" id="ProtNLM"/>
    </source>
</evidence>
<name>A0A3R7D745_9STRA</name>
<protein>
    <recommendedName>
        <fullName evidence="5">Calcyclin-binding protein</fullName>
    </recommendedName>
</protein>
<dbReference type="SUPFAM" id="SSF49764">
    <property type="entry name" value="HSP20-like chaperones"/>
    <property type="match status" value="1"/>
</dbReference>
<dbReference type="InterPro" id="IPR007699">
    <property type="entry name" value="SGS_dom"/>
</dbReference>
<evidence type="ECO:0000313" key="4">
    <source>
        <dbReference type="Proteomes" id="UP000285060"/>
    </source>
</evidence>
<dbReference type="GO" id="GO:0005634">
    <property type="term" value="C:nucleus"/>
    <property type="evidence" value="ECO:0007669"/>
    <property type="project" value="TreeGrafter"/>
</dbReference>